<dbReference type="InterPro" id="IPR012132">
    <property type="entry name" value="GMC_OxRdtase"/>
</dbReference>
<dbReference type="InterPro" id="IPR007867">
    <property type="entry name" value="GMC_OxRtase_C"/>
</dbReference>
<evidence type="ECO:0000256" key="1">
    <source>
        <dbReference type="ARBA" id="ARBA00010790"/>
    </source>
</evidence>
<keyword evidence="3" id="KW-0812">Transmembrane</keyword>
<dbReference type="AlphaFoldDB" id="W7HTL8"/>
<feature type="transmembrane region" description="Helical" evidence="3">
    <location>
        <begin position="1073"/>
        <end position="1098"/>
    </location>
</feature>
<dbReference type="OrthoDB" id="269227at2759"/>
<dbReference type="PROSITE" id="PS00623">
    <property type="entry name" value="GMC_OXRED_1"/>
    <property type="match status" value="1"/>
</dbReference>
<dbReference type="Pfam" id="PF00732">
    <property type="entry name" value="GMC_oxred_N"/>
    <property type="match status" value="1"/>
</dbReference>
<dbReference type="Pfam" id="PF05199">
    <property type="entry name" value="GMC_oxred_C"/>
    <property type="match status" value="1"/>
</dbReference>
<dbReference type="SUPFAM" id="SSF51905">
    <property type="entry name" value="FAD/NAD(P)-binding domain"/>
    <property type="match status" value="1"/>
</dbReference>
<keyword evidence="7" id="KW-1185">Reference proteome</keyword>
<dbReference type="GO" id="GO:0016614">
    <property type="term" value="F:oxidoreductase activity, acting on CH-OH group of donors"/>
    <property type="evidence" value="ECO:0007669"/>
    <property type="project" value="InterPro"/>
</dbReference>
<dbReference type="InterPro" id="IPR036188">
    <property type="entry name" value="FAD/NAD-bd_sf"/>
</dbReference>
<evidence type="ECO:0000313" key="7">
    <source>
        <dbReference type="Proteomes" id="UP000024837"/>
    </source>
</evidence>
<feature type="transmembrane region" description="Helical" evidence="3">
    <location>
        <begin position="986"/>
        <end position="1006"/>
    </location>
</feature>
<comment type="similarity">
    <text evidence="1 2">Belongs to the GMC oxidoreductase family.</text>
</comment>
<dbReference type="PANTHER" id="PTHR11552">
    <property type="entry name" value="GLUCOSE-METHANOL-CHOLINE GMC OXIDOREDUCTASE"/>
    <property type="match status" value="1"/>
</dbReference>
<dbReference type="HOGENOM" id="CLU_270854_0_0_1"/>
<keyword evidence="2" id="KW-0285">Flavoprotein</keyword>
<evidence type="ECO:0000259" key="4">
    <source>
        <dbReference type="PROSITE" id="PS00623"/>
    </source>
</evidence>
<dbReference type="PROSITE" id="PS00624">
    <property type="entry name" value="GMC_OXRED_2"/>
    <property type="match status" value="1"/>
</dbReference>
<evidence type="ECO:0000259" key="5">
    <source>
        <dbReference type="PROSITE" id="PS00624"/>
    </source>
</evidence>
<keyword evidence="3" id="KW-1133">Transmembrane helix</keyword>
<proteinExistence type="inferred from homology"/>
<keyword evidence="2" id="KW-0274">FAD</keyword>
<dbReference type="InterPro" id="IPR000172">
    <property type="entry name" value="GMC_OxRdtase_N"/>
</dbReference>
<dbReference type="Proteomes" id="UP000024837">
    <property type="component" value="Unassembled WGS sequence"/>
</dbReference>
<evidence type="ECO:0000256" key="3">
    <source>
        <dbReference type="SAM" id="Phobius"/>
    </source>
</evidence>
<organism evidence="6 7">
    <name type="scientific">Drechslerella stenobrocha 248</name>
    <dbReference type="NCBI Taxonomy" id="1043628"/>
    <lineage>
        <taxon>Eukaryota</taxon>
        <taxon>Fungi</taxon>
        <taxon>Dikarya</taxon>
        <taxon>Ascomycota</taxon>
        <taxon>Pezizomycotina</taxon>
        <taxon>Orbiliomycetes</taxon>
        <taxon>Orbiliales</taxon>
        <taxon>Orbiliaceae</taxon>
        <taxon>Drechslerella</taxon>
    </lineage>
</organism>
<dbReference type="GO" id="GO:0050660">
    <property type="term" value="F:flavin adenine dinucleotide binding"/>
    <property type="evidence" value="ECO:0007669"/>
    <property type="project" value="InterPro"/>
</dbReference>
<evidence type="ECO:0000313" key="6">
    <source>
        <dbReference type="EMBL" id="EWC46764.1"/>
    </source>
</evidence>
<reference evidence="6 7" key="1">
    <citation type="submission" date="2013-05" db="EMBL/GenBank/DDBJ databases">
        <title>Drechslerella stenobrocha genome reveals carnivorous origination and mechanical trapping mechanism of predatory fungi.</title>
        <authorList>
            <person name="Liu X."/>
            <person name="Zhang W."/>
            <person name="Liu K."/>
        </authorList>
    </citation>
    <scope>NUCLEOTIDE SEQUENCE [LARGE SCALE GENOMIC DNA]</scope>
    <source>
        <strain evidence="6 7">248</strain>
    </source>
</reference>
<feature type="transmembrane region" description="Helical" evidence="3">
    <location>
        <begin position="1131"/>
        <end position="1153"/>
    </location>
</feature>
<dbReference type="Gene3D" id="3.50.50.60">
    <property type="entry name" value="FAD/NAD(P)-binding domain"/>
    <property type="match status" value="1"/>
</dbReference>
<sequence length="1200" mass="131207">MSFSKPEDCPVSQATSFDYIIAGGGTAGLVVAARLTENPAITVAVIEAGEDRVSDLNILAPGLLTTLYGNPDYDWNFNSVPQPNANGRVYAHPRGKVLGGSSAINFLFWTHPSQKDINNWGALGNQDWSWDALKPYFEKSETYVAPTPEIESDLGTQFIVPKSHGTSGPIQTGFPSWYTDMTKQWPQTIDNMGLKVDGDPIDGLALGGYANLLNLDVSSGTRSYSATGYYAPNAGRTNLHVFTGALVTKVVLANQGEDVIATGVEFVRDGTTTTVHATKEVILSAGAFGSPQILELSGIGNPNILNSHNIPTLVENPNVGENLQDHAFVPLGFEVNDGVFTLDSFRDPAVFGAAFQEYLSSKTGPISASGVGSGLLSLRQIAGDDYKPDPSKYPTAPSANAGLADQHKLQSEDLFSEAVSQPVMLSVGIRPSYQDRPTEVFNSGLPEGNFISFLGVLEHPFSRGSVHIASADPATHPAIDPNYLSHPLDVELFCKIALHLQSIARTAPLNNVLKDGGTKYQPGYYEVTPDNVEGWVKKSVMSEFHPSGSCSMLPRDKGGVVDAKLKVYGVKNMRVVDASVFPLMVFSLQIFIALALIWEATAASQATANYSAPVEAVRARSRDCGQLLQHNRTLYSEIAYRGHLTNYFGSPDSDTELVAITYDGCLKVCGNAWRHSSQQALDLLLDWILPAIGLIAGMPWESNRNSVTVVWLARWIGSPIAALTFCLWDVKIASRCAKLVSITTYHRREIYHSPVTQPQADAEDDLEVFSESRDTFYILLVMNQFQLKRSAEQYLTPEELVTAVERALFSKEVVNGIDLVRERRVIASELRGRRKRGVIPTFLGLGGFFFAMAVAITKAFNTDSGESVTAFNVGLGLLIGWLPVLFLAAVVDNDHDNKPEFAKMFDTLVSACHGTGDVINIFGDGKGQGRGRWHYGIGQTIMSRIEDEFIETWTKGNPIDWEALRKSSPAPQRNIEFSHWRIIEPLLSAFIIVSGISSGSFILAYFTPPVGFAWRSAAYLTCLCIAVVIFLIDITLFKVVRHSFMTATTKVGTTHGPIYNFCKSVNFRRTAHFTLIGLEILNTLTLILLVVAMAAGLFNFCAGIAVNRGGPGGGVVILNNREFHSKYFDVASYYTLGILPGMILMIVATLYLIEQWFTQSFLWATKEQAGMVGLKRSRRWKWVVTLGGALEVGETIRWVM</sequence>
<evidence type="ECO:0000256" key="2">
    <source>
        <dbReference type="RuleBase" id="RU003968"/>
    </source>
</evidence>
<keyword evidence="3" id="KW-0472">Membrane</keyword>
<dbReference type="EMBL" id="KI966415">
    <property type="protein sequence ID" value="EWC46764.1"/>
    <property type="molecule type" value="Genomic_DNA"/>
</dbReference>
<feature type="transmembrane region" description="Helical" evidence="3">
    <location>
        <begin position="1018"/>
        <end position="1040"/>
    </location>
</feature>
<feature type="transmembrane region" description="Helical" evidence="3">
    <location>
        <begin position="580"/>
        <end position="598"/>
    </location>
</feature>
<dbReference type="PANTHER" id="PTHR11552:SF210">
    <property type="entry name" value="GLUCOSE-METHANOL-CHOLINE OXIDOREDUCTASE N-TERMINAL DOMAIN-CONTAINING PROTEIN-RELATED"/>
    <property type="match status" value="1"/>
</dbReference>
<dbReference type="SUPFAM" id="SSF54373">
    <property type="entry name" value="FAD-linked reductases, C-terminal domain"/>
    <property type="match status" value="1"/>
</dbReference>
<accession>W7HTL8</accession>
<feature type="transmembrane region" description="Helical" evidence="3">
    <location>
        <begin position="869"/>
        <end position="891"/>
    </location>
</feature>
<name>W7HTL8_9PEZI</name>
<feature type="transmembrane region" description="Helical" evidence="3">
    <location>
        <begin position="838"/>
        <end position="857"/>
    </location>
</feature>
<protein>
    <recommendedName>
        <fullName evidence="4 5">Glucose-methanol-choline oxidoreductase N-terminal domain-containing protein</fullName>
    </recommendedName>
</protein>
<dbReference type="Gene3D" id="3.30.560.10">
    <property type="entry name" value="Glucose Oxidase, domain 3"/>
    <property type="match status" value="1"/>
</dbReference>
<feature type="domain" description="Glucose-methanol-choline oxidoreductase N-terminal" evidence="4">
    <location>
        <begin position="95"/>
        <end position="118"/>
    </location>
</feature>
<gene>
    <name evidence="6" type="ORF">DRE_04009</name>
</gene>
<feature type="domain" description="Glucose-methanol-choline oxidoreductase N-terminal" evidence="5">
    <location>
        <begin position="286"/>
        <end position="300"/>
    </location>
</feature>